<evidence type="ECO:0000259" key="9">
    <source>
        <dbReference type="PROSITE" id="PS50207"/>
    </source>
</evidence>
<dbReference type="InterPro" id="IPR002138">
    <property type="entry name" value="Pept_C14_p10"/>
</dbReference>
<dbReference type="InterPro" id="IPR011029">
    <property type="entry name" value="DEATH-like_dom_sf"/>
</dbReference>
<protein>
    <submittedName>
        <fullName evidence="12">Uncharacterized protein</fullName>
    </submittedName>
</protein>
<dbReference type="GO" id="GO:0042981">
    <property type="term" value="P:regulation of apoptotic process"/>
    <property type="evidence" value="ECO:0007669"/>
    <property type="project" value="InterPro"/>
</dbReference>
<keyword evidence="6" id="KW-0865">Zymogen</keyword>
<keyword evidence="3" id="KW-0053">Apoptosis</keyword>
<dbReference type="PROSITE" id="PS50208">
    <property type="entry name" value="CASPASE_P20"/>
    <property type="match status" value="1"/>
</dbReference>
<dbReference type="GO" id="GO:0006508">
    <property type="term" value="P:proteolysis"/>
    <property type="evidence" value="ECO:0007669"/>
    <property type="project" value="UniProtKB-KW"/>
</dbReference>
<evidence type="ECO:0000256" key="6">
    <source>
        <dbReference type="ARBA" id="ARBA00023145"/>
    </source>
</evidence>
<dbReference type="SUPFAM" id="SSF52129">
    <property type="entry name" value="Caspase-like"/>
    <property type="match status" value="1"/>
</dbReference>
<gene>
    <name evidence="12" type="ORF">MNOR_LOCUS16830</name>
</gene>
<dbReference type="InterPro" id="IPR011600">
    <property type="entry name" value="Pept_C14_caspase"/>
</dbReference>
<dbReference type="PROSITE" id="PS50207">
    <property type="entry name" value="CASPASE_P10"/>
    <property type="match status" value="1"/>
</dbReference>
<keyword evidence="2" id="KW-0645">Protease</keyword>
<dbReference type="AlphaFoldDB" id="A0AAV2QXF3"/>
<feature type="region of interest" description="Disordered" evidence="8">
    <location>
        <begin position="660"/>
        <end position="731"/>
    </location>
</feature>
<sequence length="784" mass="88967">MEKSYQKVLQENHEVIAREIVQDNKTEDVIYELTAKDVLTTQFRDQLLDEETTKTNKIRRLVQNLQYLGPNAYRLFLEVLIQLDLSVLACKLDPDLTDQLSNHIGVQNDVLDNLKHMPYIHPLGTRSSSKDDDLLSLPTLPNMARRRSHPKMDPATGQTVGSPVNITPPLEPLTIMVTPAVEIYGIDKDCVDLYKNCSMPRGLVFMANYKDFANNQHKSRNGSEMDVKNLTLLFTQMGYKVPKQHINMTRNETVKAIREFTKNPKLKEVDSCIVIIMSHGRDEKSFYTSDNHYLPINEVVEKFSNSECPSLKGKPKIFIFQYCRGPLEDIGVSNQVRPVVHNIQQHGGQTVETDAANFGEAGVIRDATYTDMFIIYSTVEGYVSFRHPQRGSWLIEAICDIFMKNAYGMDLDALMKKVSQMVRKNYTDHGTKQVCEIVSRAFDRHFYFNPQALQDTCSMNMGALTRVLSESNCSLEGAVSNGPISPGGVPYSPGMTPPPHTRRFKPGISLENLQNISRATTPEPLDQMHNGHRSRRRNYSGNSNHSEQNLNDLEGNVVLRHPQVRRLSGSRRRSMSPNSKLNSYQHQQPTPGFWGRTISDPAHGSKERIFDPKDDNVFAEHWRQANMITEEINQNYVEESFDIVDSPMTSLEPVTCNQINDTGAKKTQGDTLQQGGSLPQMSKSDVQPWAVSDPHAQMSQSYMQSHAASEGEEEDEHPGLKRQLSSPSTQETLFKINDIKRYMQVNDADEQYMHGLSRVESFLKKMKNIGKKRKKENEASSLDY</sequence>
<dbReference type="GO" id="GO:0006915">
    <property type="term" value="P:apoptotic process"/>
    <property type="evidence" value="ECO:0007669"/>
    <property type="project" value="UniProtKB-KW"/>
</dbReference>
<comment type="caution">
    <text evidence="12">The sequence shown here is derived from an EMBL/GenBank/DDBJ whole genome shotgun (WGS) entry which is preliminary data.</text>
</comment>
<dbReference type="Pfam" id="PF00619">
    <property type="entry name" value="CARD"/>
    <property type="match status" value="1"/>
</dbReference>
<dbReference type="SMART" id="SM00115">
    <property type="entry name" value="CASc"/>
    <property type="match status" value="1"/>
</dbReference>
<evidence type="ECO:0000313" key="13">
    <source>
        <dbReference type="Proteomes" id="UP001497623"/>
    </source>
</evidence>
<feature type="domain" description="CARD" evidence="11">
    <location>
        <begin position="1"/>
        <end position="95"/>
    </location>
</feature>
<feature type="compositionally biased region" description="Polar residues" evidence="8">
    <location>
        <begin position="577"/>
        <end position="590"/>
    </location>
</feature>
<evidence type="ECO:0000259" key="11">
    <source>
        <dbReference type="PROSITE" id="PS50209"/>
    </source>
</evidence>
<comment type="similarity">
    <text evidence="1 7">Belongs to the peptidase C14A family.</text>
</comment>
<dbReference type="Gene3D" id="1.10.533.10">
    <property type="entry name" value="Death Domain, Fas"/>
    <property type="match status" value="1"/>
</dbReference>
<dbReference type="PANTHER" id="PTHR47901">
    <property type="entry name" value="CASPASE RECRUITMENT DOMAIN-CONTAINING PROTEIN 18"/>
    <property type="match status" value="1"/>
</dbReference>
<dbReference type="Gene3D" id="3.40.50.1460">
    <property type="match status" value="1"/>
</dbReference>
<name>A0AAV2QXF3_MEGNR</name>
<dbReference type="CDD" id="cd01671">
    <property type="entry name" value="CARD"/>
    <property type="match status" value="1"/>
</dbReference>
<evidence type="ECO:0000256" key="3">
    <source>
        <dbReference type="ARBA" id="ARBA00022703"/>
    </source>
</evidence>
<organism evidence="12 13">
    <name type="scientific">Meganyctiphanes norvegica</name>
    <name type="common">Northern krill</name>
    <name type="synonym">Thysanopoda norvegica</name>
    <dbReference type="NCBI Taxonomy" id="48144"/>
    <lineage>
        <taxon>Eukaryota</taxon>
        <taxon>Metazoa</taxon>
        <taxon>Ecdysozoa</taxon>
        <taxon>Arthropoda</taxon>
        <taxon>Crustacea</taxon>
        <taxon>Multicrustacea</taxon>
        <taxon>Malacostraca</taxon>
        <taxon>Eumalacostraca</taxon>
        <taxon>Eucarida</taxon>
        <taxon>Euphausiacea</taxon>
        <taxon>Euphausiidae</taxon>
        <taxon>Meganyctiphanes</taxon>
    </lineage>
</organism>
<evidence type="ECO:0000256" key="5">
    <source>
        <dbReference type="ARBA" id="ARBA00022807"/>
    </source>
</evidence>
<evidence type="ECO:0000256" key="1">
    <source>
        <dbReference type="ARBA" id="ARBA00010134"/>
    </source>
</evidence>
<dbReference type="InterPro" id="IPR001309">
    <property type="entry name" value="Pept_C14_p20"/>
</dbReference>
<feature type="region of interest" description="Disordered" evidence="8">
    <location>
        <begin position="518"/>
        <end position="553"/>
    </location>
</feature>
<reference evidence="12 13" key="1">
    <citation type="submission" date="2024-05" db="EMBL/GenBank/DDBJ databases">
        <authorList>
            <person name="Wallberg A."/>
        </authorList>
    </citation>
    <scope>NUCLEOTIDE SEQUENCE [LARGE SCALE GENOMIC DNA]</scope>
</reference>
<keyword evidence="4" id="KW-0378">Hydrolase</keyword>
<dbReference type="EMBL" id="CAXKWB010011258">
    <property type="protein sequence ID" value="CAL4100584.1"/>
    <property type="molecule type" value="Genomic_DNA"/>
</dbReference>
<dbReference type="InterPro" id="IPR001315">
    <property type="entry name" value="CARD"/>
</dbReference>
<evidence type="ECO:0000256" key="4">
    <source>
        <dbReference type="ARBA" id="ARBA00022801"/>
    </source>
</evidence>
<feature type="region of interest" description="Disordered" evidence="8">
    <location>
        <begin position="144"/>
        <end position="164"/>
    </location>
</feature>
<keyword evidence="13" id="KW-1185">Reference proteome</keyword>
<evidence type="ECO:0000256" key="2">
    <source>
        <dbReference type="ARBA" id="ARBA00022670"/>
    </source>
</evidence>
<feature type="region of interest" description="Disordered" evidence="8">
    <location>
        <begin position="566"/>
        <end position="594"/>
    </location>
</feature>
<evidence type="ECO:0000313" key="12">
    <source>
        <dbReference type="EMBL" id="CAL4100584.1"/>
    </source>
</evidence>
<dbReference type="InterPro" id="IPR002398">
    <property type="entry name" value="Pept_C14"/>
</dbReference>
<dbReference type="PROSITE" id="PS50209">
    <property type="entry name" value="CARD"/>
    <property type="match status" value="1"/>
</dbReference>
<keyword evidence="5" id="KW-0788">Thiol protease</keyword>
<dbReference type="GO" id="GO:0004197">
    <property type="term" value="F:cysteine-type endopeptidase activity"/>
    <property type="evidence" value="ECO:0007669"/>
    <property type="project" value="InterPro"/>
</dbReference>
<accession>A0AAV2QXF3</accession>
<dbReference type="PRINTS" id="PR00376">
    <property type="entry name" value="IL1BCENZYME"/>
</dbReference>
<dbReference type="Pfam" id="PF00656">
    <property type="entry name" value="Peptidase_C14"/>
    <property type="match status" value="1"/>
</dbReference>
<dbReference type="PANTHER" id="PTHR47901:SF8">
    <property type="entry name" value="CASPASE-3"/>
    <property type="match status" value="1"/>
</dbReference>
<feature type="compositionally biased region" description="Polar residues" evidence="8">
    <location>
        <begin position="697"/>
        <end position="707"/>
    </location>
</feature>
<dbReference type="SUPFAM" id="SSF47986">
    <property type="entry name" value="DEATH domain"/>
    <property type="match status" value="1"/>
</dbReference>
<proteinExistence type="inferred from homology"/>
<feature type="compositionally biased region" description="Polar residues" evidence="8">
    <location>
        <begin position="669"/>
        <end position="685"/>
    </location>
</feature>
<evidence type="ECO:0000256" key="8">
    <source>
        <dbReference type="SAM" id="MobiDB-lite"/>
    </source>
</evidence>
<dbReference type="Proteomes" id="UP001497623">
    <property type="component" value="Unassembled WGS sequence"/>
</dbReference>
<evidence type="ECO:0000256" key="7">
    <source>
        <dbReference type="RuleBase" id="RU003971"/>
    </source>
</evidence>
<feature type="domain" description="Caspase family p10" evidence="9">
    <location>
        <begin position="362"/>
        <end position="450"/>
    </location>
</feature>
<feature type="domain" description="Caspase family p20" evidence="10">
    <location>
        <begin position="200"/>
        <end position="327"/>
    </location>
</feature>
<dbReference type="InterPro" id="IPR029030">
    <property type="entry name" value="Caspase-like_dom_sf"/>
</dbReference>
<dbReference type="InterPro" id="IPR015917">
    <property type="entry name" value="Pept_C14A"/>
</dbReference>
<evidence type="ECO:0000259" key="10">
    <source>
        <dbReference type="PROSITE" id="PS50208"/>
    </source>
</evidence>